<dbReference type="Pfam" id="PF02129">
    <property type="entry name" value="Peptidase_S15"/>
    <property type="match status" value="1"/>
</dbReference>
<dbReference type="InterPro" id="IPR008979">
    <property type="entry name" value="Galactose-bd-like_sf"/>
</dbReference>
<name>A0A0R2LQP2_9LACO</name>
<dbReference type="STRING" id="993692.IV57_GL000014"/>
<evidence type="ECO:0000313" key="4">
    <source>
        <dbReference type="Proteomes" id="UP000051006"/>
    </source>
</evidence>
<protein>
    <recommendedName>
        <fullName evidence="2">Xaa-Pro dipeptidyl-peptidase C-terminal domain-containing protein</fullName>
    </recommendedName>
</protein>
<dbReference type="SUPFAM" id="SSF53474">
    <property type="entry name" value="alpha/beta-Hydrolases"/>
    <property type="match status" value="1"/>
</dbReference>
<accession>A0A0R2LQP2</accession>
<evidence type="ECO:0000313" key="3">
    <source>
        <dbReference type="EMBL" id="KRO00698.1"/>
    </source>
</evidence>
<sequence>MDEAEYQEYINQFISGIRNAGLPPKYDEPVFKEFTVTMADGVKLRTYAFLPEDNGFWPTIVQRGPYAAQDPMNRIIGQEVAKLGFAYVFQFCRGIGGSEGEWQPLINERKDGLDLVNWLNDQDWVKTMGFYGSSYLAMTGWAIADKVPAKMKTMYLSNYGMHGNISNYQDGLTKPDIVTSWAMDNAGFKIDTDYFESYRHLPQYTVDVDFWGQKLDWYRDVLKSPKETDHYWSTTALKELAAVAENVTIPLFISDAWYDHHFQNSMTTFKQLPKETQLKSNLEIGGWNHFGQNSIYGRSTDKMMRNEMGLMLNWFDEKLVKGEDKPGKLMTYEVGSDQWHEENWQTATAKRQLTWYLDFSGDQKQLNSNKPQGKTGETTYLYDPSNPVISVGGEAMLHSMNLVGSQEQPAIGTRADVMSFVSEPLEKDLHLDSSIKANLNVKSSAEDTEFVIKLSTILPDGKTYNIRTQATTIAANTTDYQPNTLANIELDTWGISYFLSKGSKLRLDVSSSDFPQFEIHTNYKGNQALQDKAQTAEQTIVSNAKDASSITISIK</sequence>
<dbReference type="AlphaFoldDB" id="A0A0R2LQP2"/>
<dbReference type="EMBL" id="JQCF01000001">
    <property type="protein sequence ID" value="KRO00698.1"/>
    <property type="molecule type" value="Genomic_DNA"/>
</dbReference>
<dbReference type="InterPro" id="IPR000383">
    <property type="entry name" value="Xaa-Pro-like_dom"/>
</dbReference>
<dbReference type="SMART" id="SM00939">
    <property type="entry name" value="PepX_C"/>
    <property type="match status" value="1"/>
</dbReference>
<dbReference type="Gene3D" id="1.10.3020.10">
    <property type="entry name" value="alpha-amino acid ester hydrolase ( Helical cap domain)"/>
    <property type="match status" value="1"/>
</dbReference>
<keyword evidence="1" id="KW-0378">Hydrolase</keyword>
<dbReference type="GO" id="GO:0008239">
    <property type="term" value="F:dipeptidyl-peptidase activity"/>
    <property type="evidence" value="ECO:0007669"/>
    <property type="project" value="InterPro"/>
</dbReference>
<reference evidence="3 4" key="1">
    <citation type="journal article" date="2015" name="Genome Announc.">
        <title>Expanding the biotechnology potential of lactobacilli through comparative genomics of 213 strains and associated genera.</title>
        <authorList>
            <person name="Sun Z."/>
            <person name="Harris H.M."/>
            <person name="McCann A."/>
            <person name="Guo C."/>
            <person name="Argimon S."/>
            <person name="Zhang W."/>
            <person name="Yang X."/>
            <person name="Jeffery I.B."/>
            <person name="Cooney J.C."/>
            <person name="Kagawa T.F."/>
            <person name="Liu W."/>
            <person name="Song Y."/>
            <person name="Salvetti E."/>
            <person name="Wrobel A."/>
            <person name="Rasinkangas P."/>
            <person name="Parkhill J."/>
            <person name="Rea M.C."/>
            <person name="O'Sullivan O."/>
            <person name="Ritari J."/>
            <person name="Douillard F.P."/>
            <person name="Paul Ross R."/>
            <person name="Yang R."/>
            <person name="Briner A.E."/>
            <person name="Felis G.E."/>
            <person name="de Vos W.M."/>
            <person name="Barrangou R."/>
            <person name="Klaenhammer T.R."/>
            <person name="Caufield P.W."/>
            <person name="Cui Y."/>
            <person name="Zhang H."/>
            <person name="O'Toole P.W."/>
        </authorList>
    </citation>
    <scope>NUCLEOTIDE SEQUENCE [LARGE SCALE GENOMIC DNA]</scope>
    <source>
        <strain evidence="3 4">DSM 24716</strain>
    </source>
</reference>
<evidence type="ECO:0000256" key="1">
    <source>
        <dbReference type="ARBA" id="ARBA00022801"/>
    </source>
</evidence>
<dbReference type="Gene3D" id="2.60.120.260">
    <property type="entry name" value="Galactose-binding domain-like"/>
    <property type="match status" value="1"/>
</dbReference>
<dbReference type="RefSeq" id="WP_057879444.1">
    <property type="nucleotide sequence ID" value="NZ_JQCF01000001.1"/>
</dbReference>
<dbReference type="NCBIfam" id="TIGR00976">
    <property type="entry name" value="CocE_NonD"/>
    <property type="match status" value="1"/>
</dbReference>
<feature type="domain" description="Xaa-Pro dipeptidyl-peptidase C-terminal" evidence="2">
    <location>
        <begin position="312"/>
        <end position="551"/>
    </location>
</feature>
<dbReference type="PATRIC" id="fig|993692.3.peg.14"/>
<dbReference type="SUPFAM" id="SSF49785">
    <property type="entry name" value="Galactose-binding domain-like"/>
    <property type="match status" value="1"/>
</dbReference>
<dbReference type="InterPro" id="IPR029058">
    <property type="entry name" value="AB_hydrolase_fold"/>
</dbReference>
<organism evidence="3 4">
    <name type="scientific">Companilactobacillus kimchiensis</name>
    <dbReference type="NCBI Taxonomy" id="993692"/>
    <lineage>
        <taxon>Bacteria</taxon>
        <taxon>Bacillati</taxon>
        <taxon>Bacillota</taxon>
        <taxon>Bacilli</taxon>
        <taxon>Lactobacillales</taxon>
        <taxon>Lactobacillaceae</taxon>
        <taxon>Companilactobacillus</taxon>
    </lineage>
</organism>
<keyword evidence="4" id="KW-1185">Reference proteome</keyword>
<dbReference type="InterPro" id="IPR005674">
    <property type="entry name" value="CocE/Ser_esterase"/>
</dbReference>
<dbReference type="OrthoDB" id="319764at2"/>
<proteinExistence type="predicted"/>
<evidence type="ECO:0000259" key="2">
    <source>
        <dbReference type="SMART" id="SM00939"/>
    </source>
</evidence>
<dbReference type="Proteomes" id="UP000051006">
    <property type="component" value="Unassembled WGS sequence"/>
</dbReference>
<dbReference type="Pfam" id="PF08530">
    <property type="entry name" value="PepX_C"/>
    <property type="match status" value="1"/>
</dbReference>
<gene>
    <name evidence="3" type="ORF">IV57_GL000014</name>
</gene>
<comment type="caution">
    <text evidence="3">The sequence shown here is derived from an EMBL/GenBank/DDBJ whole genome shotgun (WGS) entry which is preliminary data.</text>
</comment>
<dbReference type="Gene3D" id="3.40.50.1820">
    <property type="entry name" value="alpha/beta hydrolase"/>
    <property type="match status" value="1"/>
</dbReference>
<dbReference type="InterPro" id="IPR013736">
    <property type="entry name" value="Xaa-Pro_dipept_C"/>
</dbReference>